<proteinExistence type="predicted"/>
<dbReference type="PANTHER" id="PTHR15822">
    <property type="entry name" value="TRAF AND TNF RECEPTOR-ASSOCIATED PROTEIN"/>
    <property type="match status" value="1"/>
</dbReference>
<dbReference type="Pfam" id="PF13563">
    <property type="entry name" value="2_5_RNA_ligase2"/>
    <property type="match status" value="1"/>
</dbReference>
<comment type="cofactor">
    <cofactor evidence="1">
        <name>Mn(2+)</name>
        <dbReference type="ChEBI" id="CHEBI:29035"/>
    </cofactor>
</comment>
<dbReference type="RefSeq" id="WP_344666701.1">
    <property type="nucleotide sequence ID" value="NZ_BAAAQN010000018.1"/>
</dbReference>
<dbReference type="InterPro" id="IPR043519">
    <property type="entry name" value="NT_sf"/>
</dbReference>
<dbReference type="SUPFAM" id="SSF56219">
    <property type="entry name" value="DNase I-like"/>
    <property type="match status" value="1"/>
</dbReference>
<dbReference type="Gene3D" id="3.30.460.10">
    <property type="entry name" value="Beta Polymerase, domain 2"/>
    <property type="match status" value="1"/>
</dbReference>
<keyword evidence="12" id="KW-1185">Reference proteome</keyword>
<comment type="caution">
    <text evidence="11">The sequence shown here is derived from an EMBL/GenBank/DDBJ whole genome shotgun (WGS) entry which is preliminary data.</text>
</comment>
<evidence type="ECO:0000256" key="5">
    <source>
        <dbReference type="ARBA" id="ARBA00022763"/>
    </source>
</evidence>
<dbReference type="Gene3D" id="3.90.1140.10">
    <property type="entry name" value="Cyclic phosphodiesterase"/>
    <property type="match status" value="1"/>
</dbReference>
<organism evidence="11 12">
    <name type="scientific">Catenulispora yoronensis</name>
    <dbReference type="NCBI Taxonomy" id="450799"/>
    <lineage>
        <taxon>Bacteria</taxon>
        <taxon>Bacillati</taxon>
        <taxon>Actinomycetota</taxon>
        <taxon>Actinomycetes</taxon>
        <taxon>Catenulisporales</taxon>
        <taxon>Catenulisporaceae</taxon>
        <taxon>Catenulispora</taxon>
    </lineage>
</organism>
<protein>
    <recommendedName>
        <fullName evidence="13">Polynucleotide adenylyltransferase</fullName>
    </recommendedName>
</protein>
<dbReference type="Gene3D" id="1.10.1410.10">
    <property type="match status" value="1"/>
</dbReference>
<keyword evidence="6" id="KW-0378">Hydrolase</keyword>
<dbReference type="EMBL" id="BAAAQN010000018">
    <property type="protein sequence ID" value="GAA2032202.1"/>
    <property type="molecule type" value="Genomic_DNA"/>
</dbReference>
<dbReference type="Gene3D" id="3.60.10.10">
    <property type="entry name" value="Endonuclease/exonuclease/phosphatase"/>
    <property type="match status" value="1"/>
</dbReference>
<sequence>MHTSQEIYHRVRWDARFDASRFVLGVEQRGREPKRVPLPSFDPQGDIPWHRVLFFEADGELVWDRASGLDALDASGAGLARRERLLAAPFFEARTPHVFTAAGWRPVGAGFGVGAGVGSGNQFDAARSTIKILTWNTLWDRYDGDLIHTDRRRPMLLTALATAAAAGTNVIALQEVEAALLKMLLAEPWVRREWTLGSDPRSSDVADSGLALLTRLPVAEAGWHALGRFKAVTALTVETATGPVVVANTHLSSDHSADGAGLRAKQLSALAEGLSGVTAPVVLVGDFNDDTDAPATRLGLTDAWTQVHGPSDHTPTFDPTVNPLAAVSSLAGEAKRLDRVLVRGWRASEIQLAGEVPDADGLFISDHYGLVALLSAEPAVAEVVSSTDASSSAGASGLDDRPTARTAVAWIPPEEVWGDIQEIRRRLDPQLLRWPPHVNVLFGFVSESEFDKAVPLLGKAAAAVPAFDVQLSQTRHFAHRSDSTLWLDPVDPDSTTDGWQKLRAALLERFPTFRDGDVYVPHLTLGKVADPARTPLKLAPIAATVDRLAVLSRRGDGPMEIRALVMLGTGEVRWPDSAAADAESALSPSSPLDDQARTLTNRIGAALSEAVVHLAGSRRTGTHLATADVDLVAAVPGTPDVDALEQRVAKALGPTCRVRQLVGARVPGLRVTTPKLSADLVLAPVGDVPVGEAVERRLELGETIAASLSAVSDAEALLAMRPGPHVRIAKAWARARGLDAAPLGGLPGLAWALMAARCRDLTEFFETWAAHDWHEPIPTPTAPVRDLTLHLTPALRDLITEELYNGWETITATRDPLPTLLAPPPLHRRHRRWAVVTLAAPSPEARDVLEGRVRGRMRSLLTAFDEAGIADVHAWPRPFGAAEHELRFAIGLGRTPPSRAELDAITKPWLRGLSGVRVDLGDNGEVPTLR</sequence>
<evidence type="ECO:0000256" key="8">
    <source>
        <dbReference type="ARBA" id="ARBA00023204"/>
    </source>
</evidence>
<reference evidence="12" key="1">
    <citation type="journal article" date="2019" name="Int. J. Syst. Evol. Microbiol.">
        <title>The Global Catalogue of Microorganisms (GCM) 10K type strain sequencing project: providing services to taxonomists for standard genome sequencing and annotation.</title>
        <authorList>
            <consortium name="The Broad Institute Genomics Platform"/>
            <consortium name="The Broad Institute Genome Sequencing Center for Infectious Disease"/>
            <person name="Wu L."/>
            <person name="Ma J."/>
        </authorList>
    </citation>
    <scope>NUCLEOTIDE SEQUENCE [LARGE SCALE GENOMIC DNA]</scope>
    <source>
        <strain evidence="12">JCM 16014</strain>
    </source>
</reference>
<keyword evidence="3" id="KW-0540">Nuclease</keyword>
<dbReference type="InterPro" id="IPR040459">
    <property type="entry name" value="MJ1316"/>
</dbReference>
<name>A0ABP5FR54_9ACTN</name>
<evidence type="ECO:0000313" key="12">
    <source>
        <dbReference type="Proteomes" id="UP001500751"/>
    </source>
</evidence>
<keyword evidence="7" id="KW-0460">Magnesium</keyword>
<evidence type="ECO:0000259" key="9">
    <source>
        <dbReference type="Pfam" id="PF03372"/>
    </source>
</evidence>
<evidence type="ECO:0000256" key="2">
    <source>
        <dbReference type="ARBA" id="ARBA00001946"/>
    </source>
</evidence>
<evidence type="ECO:0000256" key="4">
    <source>
        <dbReference type="ARBA" id="ARBA00022723"/>
    </source>
</evidence>
<keyword evidence="8" id="KW-0234">DNA repair</keyword>
<dbReference type="SUPFAM" id="SSF81301">
    <property type="entry name" value="Nucleotidyltransferase"/>
    <property type="match status" value="1"/>
</dbReference>
<evidence type="ECO:0000313" key="11">
    <source>
        <dbReference type="EMBL" id="GAA2032202.1"/>
    </source>
</evidence>
<evidence type="ECO:0000256" key="1">
    <source>
        <dbReference type="ARBA" id="ARBA00001936"/>
    </source>
</evidence>
<feature type="domain" description="MJ1316 RNA cyclic group end recognition" evidence="10">
    <location>
        <begin position="1"/>
        <end position="65"/>
    </location>
</feature>
<dbReference type="InterPro" id="IPR051547">
    <property type="entry name" value="TDP2-like"/>
</dbReference>
<gene>
    <name evidence="11" type="ORF">GCM10009839_35390</name>
</gene>
<feature type="domain" description="Endonuclease/exonuclease/phosphatase" evidence="9">
    <location>
        <begin position="133"/>
        <end position="367"/>
    </location>
</feature>
<evidence type="ECO:0000256" key="7">
    <source>
        <dbReference type="ARBA" id="ARBA00022842"/>
    </source>
</evidence>
<evidence type="ECO:0008006" key="13">
    <source>
        <dbReference type="Google" id="ProtNLM"/>
    </source>
</evidence>
<accession>A0ABP5FR54</accession>
<dbReference type="InterPro" id="IPR036691">
    <property type="entry name" value="Endo/exonu/phosph_ase_sf"/>
</dbReference>
<evidence type="ECO:0000256" key="6">
    <source>
        <dbReference type="ARBA" id="ARBA00022801"/>
    </source>
</evidence>
<dbReference type="InterPro" id="IPR009097">
    <property type="entry name" value="Cyclic_Pdiesterase"/>
</dbReference>
<dbReference type="InterPro" id="IPR005135">
    <property type="entry name" value="Endo/exonuclease/phosphatase"/>
</dbReference>
<evidence type="ECO:0000259" key="10">
    <source>
        <dbReference type="Pfam" id="PF04457"/>
    </source>
</evidence>
<keyword evidence="4" id="KW-0479">Metal-binding</keyword>
<dbReference type="Pfam" id="PF04457">
    <property type="entry name" value="MJ1316"/>
    <property type="match status" value="1"/>
</dbReference>
<dbReference type="CDD" id="cd09080">
    <property type="entry name" value="TDP2"/>
    <property type="match status" value="1"/>
</dbReference>
<dbReference type="Proteomes" id="UP001500751">
    <property type="component" value="Unassembled WGS sequence"/>
</dbReference>
<dbReference type="Pfam" id="PF03372">
    <property type="entry name" value="Exo_endo_phos"/>
    <property type="match status" value="1"/>
</dbReference>
<dbReference type="PANTHER" id="PTHR15822:SF4">
    <property type="entry name" value="TYROSYL-DNA PHOSPHODIESTERASE 2"/>
    <property type="match status" value="1"/>
</dbReference>
<evidence type="ECO:0000256" key="3">
    <source>
        <dbReference type="ARBA" id="ARBA00022722"/>
    </source>
</evidence>
<comment type="cofactor">
    <cofactor evidence="2">
        <name>Mg(2+)</name>
        <dbReference type="ChEBI" id="CHEBI:18420"/>
    </cofactor>
</comment>
<dbReference type="SUPFAM" id="SSF55144">
    <property type="entry name" value="LigT-like"/>
    <property type="match status" value="1"/>
</dbReference>
<keyword evidence="5" id="KW-0227">DNA damage</keyword>
<dbReference type="SUPFAM" id="SSF81631">
    <property type="entry name" value="PAP/OAS1 substrate-binding domain"/>
    <property type="match status" value="1"/>
</dbReference>